<evidence type="ECO:0000313" key="1">
    <source>
        <dbReference type="EMBL" id="KAA6365345.1"/>
    </source>
</evidence>
<name>A0A5J4U6J1_9EUKA</name>
<evidence type="ECO:0000313" key="2">
    <source>
        <dbReference type="Proteomes" id="UP000324800"/>
    </source>
</evidence>
<feature type="non-terminal residue" evidence="1">
    <location>
        <position position="1"/>
    </location>
</feature>
<accession>A0A5J4U6J1</accession>
<organism evidence="1 2">
    <name type="scientific">Streblomastix strix</name>
    <dbReference type="NCBI Taxonomy" id="222440"/>
    <lineage>
        <taxon>Eukaryota</taxon>
        <taxon>Metamonada</taxon>
        <taxon>Preaxostyla</taxon>
        <taxon>Oxymonadida</taxon>
        <taxon>Streblomastigidae</taxon>
        <taxon>Streblomastix</taxon>
    </lineage>
</organism>
<protein>
    <submittedName>
        <fullName evidence="1">Uncharacterized protein</fullName>
    </submittedName>
</protein>
<gene>
    <name evidence="1" type="ORF">EZS28_039128</name>
</gene>
<reference evidence="1 2" key="1">
    <citation type="submission" date="2019-03" db="EMBL/GenBank/DDBJ databases">
        <title>Single cell metagenomics reveals metabolic interactions within the superorganism composed of flagellate Streblomastix strix and complex community of Bacteroidetes bacteria on its surface.</title>
        <authorList>
            <person name="Treitli S.C."/>
            <person name="Kolisko M."/>
            <person name="Husnik F."/>
            <person name="Keeling P."/>
            <person name="Hampl V."/>
        </authorList>
    </citation>
    <scope>NUCLEOTIDE SEQUENCE [LARGE SCALE GENOMIC DNA]</scope>
    <source>
        <strain evidence="1">ST1C</strain>
    </source>
</reference>
<sequence>RITGVKDYLSTEELPTSAECYESVGGGINSPSQ</sequence>
<dbReference type="EMBL" id="SNRW01020555">
    <property type="protein sequence ID" value="KAA6365345.1"/>
    <property type="molecule type" value="Genomic_DNA"/>
</dbReference>
<dbReference type="Proteomes" id="UP000324800">
    <property type="component" value="Unassembled WGS sequence"/>
</dbReference>
<proteinExistence type="predicted"/>
<comment type="caution">
    <text evidence="1">The sequence shown here is derived from an EMBL/GenBank/DDBJ whole genome shotgun (WGS) entry which is preliminary data.</text>
</comment>
<dbReference type="AlphaFoldDB" id="A0A5J4U6J1"/>